<dbReference type="EMBL" id="AAAB01008986">
    <property type="protein sequence ID" value="EAA00453.5"/>
    <property type="molecule type" value="Genomic_DNA"/>
</dbReference>
<evidence type="ECO:0000256" key="7">
    <source>
        <dbReference type="PROSITE-ProRule" id="PRU00042"/>
    </source>
</evidence>
<feature type="domain" description="C2H2-type" evidence="9">
    <location>
        <begin position="61"/>
        <end position="84"/>
    </location>
</feature>
<feature type="domain" description="C2H2-type" evidence="9">
    <location>
        <begin position="354"/>
        <end position="381"/>
    </location>
</feature>
<dbReference type="GO" id="GO:0005634">
    <property type="term" value="C:nucleus"/>
    <property type="evidence" value="ECO:0007669"/>
    <property type="project" value="UniProtKB-SubCell"/>
</dbReference>
<reference evidence="10" key="3">
    <citation type="journal article" date="2004" name="Trends Parasitol.">
        <title>The Anopheles gambiae genome: an update.</title>
        <authorList>
            <person name="Mongin E."/>
            <person name="Louis C."/>
            <person name="Holt R.A."/>
            <person name="Birney E."/>
            <person name="Collins F.H."/>
        </authorList>
    </citation>
    <scope>NUCLEOTIDE SEQUENCE</scope>
    <source>
        <strain evidence="10">PEST</strain>
    </source>
</reference>
<accession>Q7PV49</accession>
<dbReference type="VEuPathDB" id="VectorBase:AGAMI1_006337"/>
<organism evidence="10">
    <name type="scientific">Anopheles gambiae</name>
    <name type="common">African malaria mosquito</name>
    <dbReference type="NCBI Taxonomy" id="7165"/>
    <lineage>
        <taxon>Eukaryota</taxon>
        <taxon>Metazoa</taxon>
        <taxon>Ecdysozoa</taxon>
        <taxon>Arthropoda</taxon>
        <taxon>Hexapoda</taxon>
        <taxon>Insecta</taxon>
        <taxon>Pterygota</taxon>
        <taxon>Neoptera</taxon>
        <taxon>Endopterygota</taxon>
        <taxon>Diptera</taxon>
        <taxon>Nematocera</taxon>
        <taxon>Culicoidea</taxon>
        <taxon>Culicidae</taxon>
        <taxon>Anophelinae</taxon>
        <taxon>Anopheles</taxon>
    </lineage>
</organism>
<evidence type="ECO:0000313" key="10">
    <source>
        <dbReference type="EMBL" id="EAA00453.5"/>
    </source>
</evidence>
<evidence type="ECO:0000256" key="4">
    <source>
        <dbReference type="ARBA" id="ARBA00022771"/>
    </source>
</evidence>
<feature type="region of interest" description="Disordered" evidence="8">
    <location>
        <begin position="427"/>
        <end position="452"/>
    </location>
</feature>
<feature type="domain" description="C2H2-type" evidence="9">
    <location>
        <begin position="208"/>
        <end position="236"/>
    </location>
</feature>
<feature type="domain" description="C2H2-type" evidence="9">
    <location>
        <begin position="179"/>
        <end position="205"/>
    </location>
</feature>
<dbReference type="InterPro" id="IPR013087">
    <property type="entry name" value="Znf_C2H2_type"/>
</dbReference>
<evidence type="ECO:0000256" key="8">
    <source>
        <dbReference type="SAM" id="MobiDB-lite"/>
    </source>
</evidence>
<evidence type="ECO:0000256" key="6">
    <source>
        <dbReference type="ARBA" id="ARBA00023242"/>
    </source>
</evidence>
<dbReference type="Gene3D" id="3.30.160.60">
    <property type="entry name" value="Classic Zinc Finger"/>
    <property type="match status" value="7"/>
</dbReference>
<dbReference type="PhylomeDB" id="Q7PV49"/>
<evidence type="ECO:0000256" key="3">
    <source>
        <dbReference type="ARBA" id="ARBA00022737"/>
    </source>
</evidence>
<dbReference type="PANTHER" id="PTHR24394">
    <property type="entry name" value="ZINC FINGER PROTEIN"/>
    <property type="match status" value="1"/>
</dbReference>
<reference evidence="10" key="4">
    <citation type="journal article" date="2007" name="Genome Biol.">
        <title>Update of the Anopheles gambiae PEST genome assembly.</title>
        <authorList>
            <person name="Sharakhova M.V."/>
            <person name="Hammond M.P."/>
            <person name="Lobo N.F."/>
            <person name="Krzywinski J."/>
            <person name="Unger M.F."/>
            <person name="Hillenmeyer M.E."/>
            <person name="Bruggner R.V."/>
            <person name="Birney E."/>
            <person name="Collins F.H."/>
        </authorList>
    </citation>
    <scope>NUCLEOTIDE SEQUENCE</scope>
    <source>
        <strain evidence="10">PEST</strain>
    </source>
</reference>
<name>Q7PV49_ANOGA</name>
<keyword evidence="5" id="KW-0862">Zinc</keyword>
<dbReference type="InterPro" id="IPR036236">
    <property type="entry name" value="Znf_C2H2_sf"/>
</dbReference>
<feature type="domain" description="C2H2-type" evidence="9">
    <location>
        <begin position="294"/>
        <end position="317"/>
    </location>
</feature>
<feature type="non-terminal residue" evidence="10">
    <location>
        <position position="1"/>
    </location>
</feature>
<dbReference type="AlphaFoldDB" id="Q7PV49"/>
<feature type="compositionally biased region" description="Acidic residues" evidence="8">
    <location>
        <begin position="436"/>
        <end position="446"/>
    </location>
</feature>
<feature type="non-terminal residue" evidence="10">
    <location>
        <position position="452"/>
    </location>
</feature>
<reference evidence="10" key="2">
    <citation type="submission" date="2002-03" db="EMBL/GenBank/DDBJ databases">
        <authorList>
            <consortium name="The Anopheles Genome Sequencing Consortium"/>
        </authorList>
    </citation>
    <scope>NUCLEOTIDE SEQUENCE</scope>
    <source>
        <strain evidence="10">PEST</strain>
    </source>
</reference>
<keyword evidence="6" id="KW-0539">Nucleus</keyword>
<sequence>FTWPEAPSPKVEKIVRRRLPKTESTSRRKKTINRKWLCTICGLFMTNYTKHMQRHIDPTPFACPHCDKKMSDSANMKRHIDAVHLKIVVATCEECNLPFYVKPEYKWHMVRVHGQGDMTPRYKCQFCPKAFYFHTRMRVHMEQKHYEHRNYVCKICGMRFKTNNALLVHKKIHSSEAHYQCRIPMCSRRFRSANGRKQHEMTHSGIIFGCDQCDKQYRSSGLLKAHVRKCHPNPLKEEAPSPKVEKIVRPRVSKTESTSGRKKKIRRRWLCSICGLFTLKYTKHMQKHIDPTPFACPHCDKKMSDPCNMKRHIAVVHLKIVEMRYACPHCPVRMANHANLYRHVQAVHLKRVVKSCEICAKGFTSNASYKSHMRVHSDDKPFGCSQCPKLFKSDYARKTHELTHSGLVRRVEGVCHAHDEWAIDLHEQQQQHQQHDDDDDDDGVYEEDIHPF</sequence>
<dbReference type="VEuPathDB" id="VectorBase:AGAP027985"/>
<gene>
    <name evidence="10" type="ORF">AgaP_AGAP012027</name>
</gene>
<protein>
    <submittedName>
        <fullName evidence="10">AGAP012027-PA</fullName>
    </submittedName>
</protein>
<keyword evidence="4 7" id="KW-0863">Zinc-finger</keyword>
<keyword evidence="2" id="KW-0479">Metal-binding</keyword>
<dbReference type="PANTHER" id="PTHR24394:SF44">
    <property type="entry name" value="ZINC FINGER PROTEIN 271-LIKE"/>
    <property type="match status" value="1"/>
</dbReference>
<evidence type="ECO:0000259" key="9">
    <source>
        <dbReference type="PROSITE" id="PS50157"/>
    </source>
</evidence>
<dbReference type="Pfam" id="PF12874">
    <property type="entry name" value="zf-met"/>
    <property type="match status" value="1"/>
</dbReference>
<feature type="domain" description="C2H2-type" evidence="9">
    <location>
        <begin position="382"/>
        <end position="406"/>
    </location>
</feature>
<dbReference type="Pfam" id="PF00096">
    <property type="entry name" value="zf-C2H2"/>
    <property type="match status" value="3"/>
</dbReference>
<feature type="domain" description="C2H2-type" evidence="9">
    <location>
        <begin position="122"/>
        <end position="150"/>
    </location>
</feature>
<dbReference type="SMART" id="SM00355">
    <property type="entry name" value="ZnF_C2H2"/>
    <property type="match status" value="12"/>
</dbReference>
<dbReference type="PROSITE" id="PS50157">
    <property type="entry name" value="ZINC_FINGER_C2H2_2"/>
    <property type="match status" value="8"/>
</dbReference>
<reference evidence="10" key="5">
    <citation type="submission" date="2011-05" db="EMBL/GenBank/DDBJ databases">
        <authorList>
            <consortium name="VectorBase"/>
        </authorList>
    </citation>
    <scope>NUCLEOTIDE SEQUENCE</scope>
    <source>
        <strain evidence="10">PEST</strain>
    </source>
</reference>
<comment type="caution">
    <text evidence="10">The sequence shown here is derived from an EMBL/GenBank/DDBJ whole genome shotgun (WGS) entry which is preliminary data.</text>
</comment>
<dbReference type="VEuPathDB" id="VectorBase:AGAP028040"/>
<dbReference type="PROSITE" id="PS00028">
    <property type="entry name" value="ZINC_FINGER_C2H2_1"/>
    <property type="match status" value="9"/>
</dbReference>
<dbReference type="VEuPathDB" id="VectorBase:AGAMI1_002342"/>
<evidence type="ECO:0000256" key="5">
    <source>
        <dbReference type="ARBA" id="ARBA00022833"/>
    </source>
</evidence>
<keyword evidence="3" id="KW-0677">Repeat</keyword>
<reference evidence="10" key="1">
    <citation type="journal article" date="2002" name="Science">
        <title>The genome sequence of the malaria mosquito Anopheles gambiae.</title>
        <authorList>
            <person name="Holt R.A."/>
            <person name="Subramanian G.M."/>
            <person name="Halpern A."/>
            <person name="Sutton G.G."/>
            <person name="Charlab R."/>
            <person name="Nusskern D.R."/>
            <person name="Wincker P."/>
            <person name="Clark A.G."/>
            <person name="Ribeiro J.M."/>
            <person name="Wides R."/>
            <person name="Salzberg S.L."/>
            <person name="Loftus B."/>
            <person name="Yandell M."/>
            <person name="Majoros W.H."/>
            <person name="Rusch D.B."/>
            <person name="Lai Z."/>
            <person name="Kraft C.L."/>
            <person name="Abril J.F."/>
            <person name="Anthouard V."/>
            <person name="Arensburger P."/>
            <person name="Atkinson P.W."/>
            <person name="Baden H."/>
            <person name="de Berardinis V."/>
            <person name="Baldwin D."/>
            <person name="Benes V."/>
            <person name="Biedler J."/>
            <person name="Blass C."/>
            <person name="Bolanos R."/>
            <person name="Boscus D."/>
            <person name="Barnstead M."/>
            <person name="Cai S."/>
            <person name="Center A."/>
            <person name="Chaturverdi K."/>
            <person name="Christophides G.K."/>
            <person name="Chrystal M.A."/>
            <person name="Clamp M."/>
            <person name="Cravchik A."/>
            <person name="Curwen V."/>
            <person name="Dana A."/>
            <person name="Delcher A."/>
            <person name="Dew I."/>
            <person name="Evans C.A."/>
            <person name="Flanigan M."/>
            <person name="Grundschober-Freimoser A."/>
            <person name="Friedli L."/>
            <person name="Gu Z."/>
            <person name="Guan P."/>
            <person name="Guigo R."/>
            <person name="Hillenmeyer M.E."/>
            <person name="Hladun S.L."/>
            <person name="Hogan J.R."/>
            <person name="Hong Y.S."/>
            <person name="Hoover J."/>
            <person name="Jaillon O."/>
            <person name="Ke Z."/>
            <person name="Kodira C."/>
            <person name="Kokoza E."/>
            <person name="Koutsos A."/>
            <person name="Letunic I."/>
            <person name="Levitsky A."/>
            <person name="Liang Y."/>
            <person name="Lin J.J."/>
            <person name="Lobo N.F."/>
            <person name="Lopez J.R."/>
            <person name="Malek J.A."/>
            <person name="McIntosh T.C."/>
            <person name="Meister S."/>
            <person name="Miller J."/>
            <person name="Mobarry C."/>
            <person name="Mongin E."/>
            <person name="Murphy S.D."/>
            <person name="O'Brochta D.A."/>
            <person name="Pfannkoch C."/>
            <person name="Qi R."/>
            <person name="Regier M.A."/>
            <person name="Remington K."/>
            <person name="Shao H."/>
            <person name="Sharakhova M.V."/>
            <person name="Sitter C.D."/>
            <person name="Shetty J."/>
            <person name="Smith T.J."/>
            <person name="Strong R."/>
            <person name="Sun J."/>
            <person name="Thomasova D."/>
            <person name="Ton L.Q."/>
            <person name="Topalis P."/>
            <person name="Tu Z."/>
            <person name="Unger M.F."/>
            <person name="Walenz B."/>
            <person name="Wang A."/>
            <person name="Wang J."/>
            <person name="Wang M."/>
            <person name="Wang X."/>
            <person name="Woodford K.J."/>
            <person name="Wortman J.R."/>
            <person name="Wu M."/>
            <person name="Yao A."/>
            <person name="Zdobnov E.M."/>
            <person name="Zhang H."/>
            <person name="Zhao Q."/>
            <person name="Zhao S."/>
            <person name="Zhu S.C."/>
            <person name="Zhimulev I."/>
            <person name="Coluzzi M."/>
            <person name="della Torre A."/>
            <person name="Roth C.W."/>
            <person name="Louis C."/>
            <person name="Kalush F."/>
            <person name="Mural R.J."/>
            <person name="Myers E.W."/>
            <person name="Adams M.D."/>
            <person name="Smith H.O."/>
            <person name="Broder S."/>
            <person name="Gardner M.J."/>
            <person name="Fraser C.M."/>
            <person name="Birney E."/>
            <person name="Bork P."/>
            <person name="Brey P.T."/>
            <person name="Venter J.C."/>
            <person name="Weissenbach J."/>
            <person name="Kafatos F.C."/>
            <person name="Collins F.H."/>
            <person name="Hoffman S.L."/>
        </authorList>
    </citation>
    <scope>NUCLEOTIDE SEQUENCE [LARGE SCALE GENOMIC DNA]</scope>
    <source>
        <strain evidence="10">PEST</strain>
    </source>
</reference>
<evidence type="ECO:0000256" key="2">
    <source>
        <dbReference type="ARBA" id="ARBA00022723"/>
    </source>
</evidence>
<evidence type="ECO:0000256" key="1">
    <source>
        <dbReference type="ARBA" id="ARBA00004123"/>
    </source>
</evidence>
<proteinExistence type="predicted"/>
<dbReference type="SUPFAM" id="SSF57667">
    <property type="entry name" value="beta-beta-alpha zinc fingers"/>
    <property type="match status" value="5"/>
</dbReference>
<feature type="domain" description="C2H2-type" evidence="9">
    <location>
        <begin position="151"/>
        <end position="178"/>
    </location>
</feature>
<comment type="subcellular location">
    <subcellularLocation>
        <location evidence="1">Nucleus</location>
    </subcellularLocation>
</comment>
<dbReference type="GO" id="GO:0008270">
    <property type="term" value="F:zinc ion binding"/>
    <property type="evidence" value="ECO:0007669"/>
    <property type="project" value="UniProtKB-KW"/>
</dbReference>